<protein>
    <recommendedName>
        <fullName evidence="6">MIP18 family-like domain-containing protein</fullName>
    </recommendedName>
</protein>
<dbReference type="eggNOG" id="KOG3381">
    <property type="taxonomic scope" value="Eukaryota"/>
</dbReference>
<organism evidence="4">
    <name type="scientific">Fonticula alba</name>
    <name type="common">Slime mold</name>
    <dbReference type="NCBI Taxonomy" id="691883"/>
    <lineage>
        <taxon>Eukaryota</taxon>
        <taxon>Rotosphaerida</taxon>
        <taxon>Fonticulaceae</taxon>
        <taxon>Fonticula</taxon>
    </lineage>
</organism>
<gene>
    <name evidence="4" type="ORF">H696_05818</name>
</gene>
<dbReference type="InterPro" id="IPR034904">
    <property type="entry name" value="FSCA_dom_sf"/>
</dbReference>
<dbReference type="Gene3D" id="6.10.250.1280">
    <property type="match status" value="1"/>
</dbReference>
<dbReference type="InterPro" id="IPR039796">
    <property type="entry name" value="MIP18"/>
</dbReference>
<keyword evidence="5" id="KW-1185">Reference proteome</keyword>
<dbReference type="PANTHER" id="PTHR12377:SF2">
    <property type="entry name" value="CYTOSOLIC IRON-SULFUR ASSEMBLY COMPONENT 2A"/>
    <property type="match status" value="1"/>
</dbReference>
<accession>A0A058Z0C4</accession>
<sequence>MLGGHLVNPNPVVHPVTPRDAGSVAPDVAAAALVGLSAAGRAPGSAALTDASGIVTATEVFEFIRDIKDPEHPFTLEQLRIVRPENVYVLDRGVASGGPARADGTPAPASEVVRSGGPGDDGHCYIRVEFTPTVPHCSLATLIGLCLRKRLERSLGRPIKLDINVTPGSHQTEHNINKQINDKERVAAAFENPSLHPIVEDCIRDSDY</sequence>
<dbReference type="SUPFAM" id="SSF117916">
    <property type="entry name" value="Fe-S cluster assembly (FSCA) domain-like"/>
    <property type="match status" value="1"/>
</dbReference>
<dbReference type="GeneID" id="20530543"/>
<evidence type="ECO:0000256" key="3">
    <source>
        <dbReference type="SAM" id="MobiDB-lite"/>
    </source>
</evidence>
<feature type="region of interest" description="Disordered" evidence="3">
    <location>
        <begin position="97"/>
        <end position="116"/>
    </location>
</feature>
<proteinExistence type="inferred from homology"/>
<dbReference type="GO" id="GO:0051604">
    <property type="term" value="P:protein maturation"/>
    <property type="evidence" value="ECO:0007669"/>
    <property type="project" value="InterPro"/>
</dbReference>
<evidence type="ECO:0000256" key="1">
    <source>
        <dbReference type="ARBA" id="ARBA00010381"/>
    </source>
</evidence>
<dbReference type="GO" id="GO:0007059">
    <property type="term" value="P:chromosome segregation"/>
    <property type="evidence" value="ECO:0007669"/>
    <property type="project" value="UniProtKB-KW"/>
</dbReference>
<dbReference type="Proteomes" id="UP000030693">
    <property type="component" value="Unassembled WGS sequence"/>
</dbReference>
<evidence type="ECO:0008006" key="6">
    <source>
        <dbReference type="Google" id="ProtNLM"/>
    </source>
</evidence>
<evidence type="ECO:0000313" key="4">
    <source>
        <dbReference type="EMBL" id="KCV67710.1"/>
    </source>
</evidence>
<dbReference type="AlphaFoldDB" id="A0A058Z0C4"/>
<dbReference type="EMBL" id="KB932214">
    <property type="protein sequence ID" value="KCV67710.1"/>
    <property type="molecule type" value="Genomic_DNA"/>
</dbReference>
<dbReference type="RefSeq" id="XP_009497894.1">
    <property type="nucleotide sequence ID" value="XM_009499619.1"/>
</dbReference>
<dbReference type="OrthoDB" id="2746at2759"/>
<dbReference type="PANTHER" id="PTHR12377">
    <property type="entry name" value="CYTOSOLIC IRON-SULFUR ASSEMBLY COMPONENT 2B-RELATED"/>
    <property type="match status" value="1"/>
</dbReference>
<evidence type="ECO:0000256" key="2">
    <source>
        <dbReference type="ARBA" id="ARBA00022829"/>
    </source>
</evidence>
<reference evidence="4" key="1">
    <citation type="submission" date="2013-04" db="EMBL/GenBank/DDBJ databases">
        <title>The Genome Sequence of Fonticula alba ATCC 38817.</title>
        <authorList>
            <consortium name="The Broad Institute Genomics Platform"/>
            <person name="Russ C."/>
            <person name="Cuomo C."/>
            <person name="Burger G."/>
            <person name="Gray M.W."/>
            <person name="Holland P.W.H."/>
            <person name="King N."/>
            <person name="Lang F.B.F."/>
            <person name="Roger A.J."/>
            <person name="Ruiz-Trillo I."/>
            <person name="Brown M."/>
            <person name="Walker B."/>
            <person name="Young S."/>
            <person name="Zeng Q."/>
            <person name="Gargeya S."/>
            <person name="Fitzgerald M."/>
            <person name="Haas B."/>
            <person name="Abouelleil A."/>
            <person name="Allen A.W."/>
            <person name="Alvarado L."/>
            <person name="Arachchi H.M."/>
            <person name="Berlin A.M."/>
            <person name="Chapman S.B."/>
            <person name="Gainer-Dewar J."/>
            <person name="Goldberg J."/>
            <person name="Griggs A."/>
            <person name="Gujja S."/>
            <person name="Hansen M."/>
            <person name="Howarth C."/>
            <person name="Imamovic A."/>
            <person name="Ireland A."/>
            <person name="Larimer J."/>
            <person name="McCowan C."/>
            <person name="Murphy C."/>
            <person name="Pearson M."/>
            <person name="Poon T.W."/>
            <person name="Priest M."/>
            <person name="Roberts A."/>
            <person name="Saif S."/>
            <person name="Shea T."/>
            <person name="Sisk P."/>
            <person name="Sykes S."/>
            <person name="Wortman J."/>
            <person name="Nusbaum C."/>
            <person name="Birren B."/>
        </authorList>
    </citation>
    <scope>NUCLEOTIDE SEQUENCE [LARGE SCALE GENOMIC DNA]</scope>
    <source>
        <strain evidence="4">ATCC 38817</strain>
    </source>
</reference>
<comment type="similarity">
    <text evidence="1">Belongs to the MIP18 family.</text>
</comment>
<dbReference type="STRING" id="691883.A0A058Z0C4"/>
<keyword evidence="2" id="KW-0159">Chromosome partition</keyword>
<evidence type="ECO:0000313" key="5">
    <source>
        <dbReference type="Proteomes" id="UP000030693"/>
    </source>
</evidence>
<name>A0A058Z0C4_FONAL</name>
<dbReference type="Gene3D" id="3.30.300.130">
    <property type="entry name" value="Fe-S cluster assembly (FSCA)"/>
    <property type="match status" value="1"/>
</dbReference>